<dbReference type="SMART" id="SM00849">
    <property type="entry name" value="Lactamase_B"/>
    <property type="match status" value="1"/>
</dbReference>
<keyword evidence="3" id="KW-1185">Reference proteome</keyword>
<protein>
    <submittedName>
        <fullName evidence="2">MBL fold metallo-hydrolase</fullName>
    </submittedName>
</protein>
<evidence type="ECO:0000313" key="3">
    <source>
        <dbReference type="Proteomes" id="UP000244989"/>
    </source>
</evidence>
<sequence length="211" mass="23245">MKITRRFHSCVEIREGNTTVIIDPGSFGAPENLADADAILITHIHPDHVDVDAVRAARAHNPALQIYGPAALGDNLELEHTTVAHGEKFAIGDIDVEVHESAHATIIRSIELPQNVGYVFNGRIFHPGDSFPDRPGMELVCVPISAPWMRMLNVDDYLAANRPESFIGVHDGIDNDNGRGVRTNLLRTLAKDHDTRYLELAPDESHELAAR</sequence>
<keyword evidence="2" id="KW-0378">Hydrolase</keyword>
<proteinExistence type="predicted"/>
<dbReference type="PANTHER" id="PTHR43546">
    <property type="entry name" value="UPF0173 METAL-DEPENDENT HYDROLASE MJ1163-RELATED"/>
    <property type="match status" value="1"/>
</dbReference>
<dbReference type="AlphaFoldDB" id="A0A2U1T6X6"/>
<dbReference type="Gene3D" id="3.60.15.10">
    <property type="entry name" value="Ribonuclease Z/Hydroxyacylglutathione hydrolase-like"/>
    <property type="match status" value="1"/>
</dbReference>
<reference evidence="3" key="1">
    <citation type="submission" date="2018-04" db="EMBL/GenBank/DDBJ databases">
        <authorList>
            <person name="Liu S."/>
            <person name="Wang Z."/>
            <person name="Li J."/>
        </authorList>
    </citation>
    <scope>NUCLEOTIDE SEQUENCE [LARGE SCALE GENOMIC DNA]</scope>
    <source>
        <strain evidence="3">2189</strain>
    </source>
</reference>
<dbReference type="Pfam" id="PF13483">
    <property type="entry name" value="Lactamase_B_3"/>
    <property type="match status" value="1"/>
</dbReference>
<dbReference type="InterPro" id="IPR001279">
    <property type="entry name" value="Metallo-B-lactamas"/>
</dbReference>
<dbReference type="KEGG" id="cyz:C3B44_07415"/>
<evidence type="ECO:0000313" key="2">
    <source>
        <dbReference type="EMBL" id="PWC01725.1"/>
    </source>
</evidence>
<dbReference type="InterPro" id="IPR036866">
    <property type="entry name" value="RibonucZ/Hydroxyglut_hydro"/>
</dbReference>
<gene>
    <name evidence="2" type="ORF">DF222_05940</name>
</gene>
<dbReference type="SUPFAM" id="SSF56281">
    <property type="entry name" value="Metallo-hydrolase/oxidoreductase"/>
    <property type="match status" value="1"/>
</dbReference>
<dbReference type="EMBL" id="QEEZ01000009">
    <property type="protein sequence ID" value="PWC01725.1"/>
    <property type="molecule type" value="Genomic_DNA"/>
</dbReference>
<comment type="caution">
    <text evidence="2">The sequence shown here is derived from an EMBL/GenBank/DDBJ whole genome shotgun (WGS) entry which is preliminary data.</text>
</comment>
<evidence type="ECO:0000259" key="1">
    <source>
        <dbReference type="SMART" id="SM00849"/>
    </source>
</evidence>
<dbReference type="Proteomes" id="UP000244989">
    <property type="component" value="Unassembled WGS sequence"/>
</dbReference>
<dbReference type="OrthoDB" id="3190691at2"/>
<name>A0A2U1T6X6_9CORY</name>
<dbReference type="GO" id="GO:0016787">
    <property type="term" value="F:hydrolase activity"/>
    <property type="evidence" value="ECO:0007669"/>
    <property type="project" value="UniProtKB-KW"/>
</dbReference>
<feature type="domain" description="Metallo-beta-lactamase" evidence="1">
    <location>
        <begin position="7"/>
        <end position="170"/>
    </location>
</feature>
<accession>A0A2U1T6X6</accession>
<dbReference type="RefSeq" id="WP_108431816.1">
    <property type="nucleotide sequence ID" value="NZ_CP026947.1"/>
</dbReference>
<dbReference type="PANTHER" id="PTHR43546:SF3">
    <property type="entry name" value="UPF0173 METAL-DEPENDENT HYDROLASE MJ1163"/>
    <property type="match status" value="1"/>
</dbReference>
<dbReference type="InterPro" id="IPR050114">
    <property type="entry name" value="UPF0173_UPF0282_UlaG_hydrolase"/>
</dbReference>
<organism evidence="2 3">
    <name type="scientific">Corynebacterium yudongzhengii</name>
    <dbReference type="NCBI Taxonomy" id="2080740"/>
    <lineage>
        <taxon>Bacteria</taxon>
        <taxon>Bacillati</taxon>
        <taxon>Actinomycetota</taxon>
        <taxon>Actinomycetes</taxon>
        <taxon>Mycobacteriales</taxon>
        <taxon>Corynebacteriaceae</taxon>
        <taxon>Corynebacterium</taxon>
    </lineage>
</organism>